<proteinExistence type="predicted"/>
<gene>
    <name evidence="2" type="ORF">KUDE01_009680</name>
</gene>
<dbReference type="AlphaFoldDB" id="A0AAD9BZR2"/>
<sequence length="109" mass="11272">MVMQTSDLSPLSSSSSHPQVFWQVCSGKCSPSFPSGHHCYFPFGVAPPEASAQQVGRPEESPPSAPPRSEESAPTTLGLGPGKKTAGTQHPPPQVPQGQEIPCGGPQAP</sequence>
<name>A0AAD9BZR2_DISEL</name>
<evidence type="ECO:0000313" key="2">
    <source>
        <dbReference type="EMBL" id="KAK1890849.1"/>
    </source>
</evidence>
<protein>
    <submittedName>
        <fullName evidence="2">Transmembrane protein 245</fullName>
    </submittedName>
</protein>
<dbReference type="EMBL" id="JASDAP010000015">
    <property type="protein sequence ID" value="KAK1890849.1"/>
    <property type="molecule type" value="Genomic_DNA"/>
</dbReference>
<keyword evidence="2" id="KW-0812">Transmembrane</keyword>
<evidence type="ECO:0000313" key="3">
    <source>
        <dbReference type="Proteomes" id="UP001228049"/>
    </source>
</evidence>
<dbReference type="Proteomes" id="UP001228049">
    <property type="component" value="Unassembled WGS sequence"/>
</dbReference>
<evidence type="ECO:0000256" key="1">
    <source>
        <dbReference type="SAM" id="MobiDB-lite"/>
    </source>
</evidence>
<comment type="caution">
    <text evidence="2">The sequence shown here is derived from an EMBL/GenBank/DDBJ whole genome shotgun (WGS) entry which is preliminary data.</text>
</comment>
<reference evidence="2" key="1">
    <citation type="submission" date="2023-04" db="EMBL/GenBank/DDBJ databases">
        <title>Chromosome-level genome of Chaenocephalus aceratus.</title>
        <authorList>
            <person name="Park H."/>
        </authorList>
    </citation>
    <scope>NUCLEOTIDE SEQUENCE</scope>
    <source>
        <strain evidence="2">DE</strain>
        <tissue evidence="2">Muscle</tissue>
    </source>
</reference>
<keyword evidence="2" id="KW-0472">Membrane</keyword>
<organism evidence="2 3">
    <name type="scientific">Dissostichus eleginoides</name>
    <name type="common">Patagonian toothfish</name>
    <name type="synonym">Dissostichus amissus</name>
    <dbReference type="NCBI Taxonomy" id="100907"/>
    <lineage>
        <taxon>Eukaryota</taxon>
        <taxon>Metazoa</taxon>
        <taxon>Chordata</taxon>
        <taxon>Craniata</taxon>
        <taxon>Vertebrata</taxon>
        <taxon>Euteleostomi</taxon>
        <taxon>Actinopterygii</taxon>
        <taxon>Neopterygii</taxon>
        <taxon>Teleostei</taxon>
        <taxon>Neoteleostei</taxon>
        <taxon>Acanthomorphata</taxon>
        <taxon>Eupercaria</taxon>
        <taxon>Perciformes</taxon>
        <taxon>Notothenioidei</taxon>
        <taxon>Nototheniidae</taxon>
        <taxon>Dissostichus</taxon>
    </lineage>
</organism>
<feature type="region of interest" description="Disordered" evidence="1">
    <location>
        <begin position="40"/>
        <end position="109"/>
    </location>
</feature>
<accession>A0AAD9BZR2</accession>
<keyword evidence="3" id="KW-1185">Reference proteome</keyword>